<gene>
    <name evidence="7" type="ORF">SAMN05444920_117122</name>
</gene>
<dbReference type="AlphaFoldDB" id="A0A1H6EUB5"/>
<dbReference type="InterPro" id="IPR001680">
    <property type="entry name" value="WD40_rpt"/>
</dbReference>
<dbReference type="PROSITE" id="PS50082">
    <property type="entry name" value="WD_REPEATS_2"/>
    <property type="match status" value="3"/>
</dbReference>
<dbReference type="InterPro" id="IPR010982">
    <property type="entry name" value="Lambda_DNA-bd_dom_sf"/>
</dbReference>
<evidence type="ECO:0000313" key="7">
    <source>
        <dbReference type="EMBL" id="SEH00691.1"/>
    </source>
</evidence>
<dbReference type="InterPro" id="IPR001387">
    <property type="entry name" value="Cro/C1-type_HTH"/>
</dbReference>
<dbReference type="PANTHER" id="PTHR44129">
    <property type="entry name" value="WD REPEAT-CONTAINING PROTEIN POP1"/>
    <property type="match status" value="1"/>
</dbReference>
<feature type="repeat" description="WD" evidence="3">
    <location>
        <begin position="776"/>
        <end position="809"/>
    </location>
</feature>
<name>A0A1H6EUB5_9ACTN</name>
<dbReference type="Gene3D" id="3.40.50.300">
    <property type="entry name" value="P-loop containing nucleotide triphosphate hydrolases"/>
    <property type="match status" value="1"/>
</dbReference>
<keyword evidence="1 3" id="KW-0853">WD repeat</keyword>
<evidence type="ECO:0000256" key="2">
    <source>
        <dbReference type="ARBA" id="ARBA00022737"/>
    </source>
</evidence>
<dbReference type="SMART" id="SM00320">
    <property type="entry name" value="WD40"/>
    <property type="match status" value="8"/>
</dbReference>
<dbReference type="Pfam" id="PF13560">
    <property type="entry name" value="HTH_31"/>
    <property type="match status" value="1"/>
</dbReference>
<evidence type="ECO:0000256" key="5">
    <source>
        <dbReference type="SAM" id="Phobius"/>
    </source>
</evidence>
<feature type="compositionally biased region" description="Basic residues" evidence="4">
    <location>
        <begin position="1056"/>
        <end position="1066"/>
    </location>
</feature>
<dbReference type="RefSeq" id="WP_160150581.1">
    <property type="nucleotide sequence ID" value="NZ_FNVT01000017.1"/>
</dbReference>
<dbReference type="SUPFAM" id="SSF47413">
    <property type="entry name" value="lambda repressor-like DNA-binding domains"/>
    <property type="match status" value="1"/>
</dbReference>
<dbReference type="CDD" id="cd00093">
    <property type="entry name" value="HTH_XRE"/>
    <property type="match status" value="1"/>
</dbReference>
<evidence type="ECO:0000256" key="1">
    <source>
        <dbReference type="ARBA" id="ARBA00022574"/>
    </source>
</evidence>
<feature type="repeat" description="WD" evidence="3">
    <location>
        <begin position="695"/>
        <end position="719"/>
    </location>
</feature>
<dbReference type="Pfam" id="PF20703">
    <property type="entry name" value="nSTAND1"/>
    <property type="match status" value="1"/>
</dbReference>
<dbReference type="InterPro" id="IPR027417">
    <property type="entry name" value="P-loop_NTPase"/>
</dbReference>
<feature type="region of interest" description="Disordered" evidence="4">
    <location>
        <begin position="1025"/>
        <end position="1066"/>
    </location>
</feature>
<proteinExistence type="predicted"/>
<dbReference type="InterPro" id="IPR049052">
    <property type="entry name" value="nSTAND1"/>
</dbReference>
<evidence type="ECO:0000256" key="4">
    <source>
        <dbReference type="SAM" id="MobiDB-lite"/>
    </source>
</evidence>
<dbReference type="Proteomes" id="UP000236732">
    <property type="component" value="Unassembled WGS sequence"/>
</dbReference>
<feature type="transmembrane region" description="Helical" evidence="5">
    <location>
        <begin position="559"/>
        <end position="578"/>
    </location>
</feature>
<dbReference type="InterPro" id="IPR015943">
    <property type="entry name" value="WD40/YVTN_repeat-like_dom_sf"/>
</dbReference>
<dbReference type="PROSITE" id="PS00678">
    <property type="entry name" value="WD_REPEATS_1"/>
    <property type="match status" value="1"/>
</dbReference>
<dbReference type="CDD" id="cd00200">
    <property type="entry name" value="WD40"/>
    <property type="match status" value="1"/>
</dbReference>
<keyword evidence="5" id="KW-1133">Transmembrane helix</keyword>
<feature type="repeat" description="WD" evidence="3">
    <location>
        <begin position="869"/>
        <end position="910"/>
    </location>
</feature>
<dbReference type="Gene3D" id="2.130.10.10">
    <property type="entry name" value="YVTN repeat-like/Quinoprotein amine dehydrogenase"/>
    <property type="match status" value="3"/>
</dbReference>
<keyword evidence="8" id="KW-1185">Reference proteome</keyword>
<feature type="domain" description="HTH cro/C1-type" evidence="6">
    <location>
        <begin position="25"/>
        <end position="83"/>
    </location>
</feature>
<dbReference type="OrthoDB" id="414967at2"/>
<accession>A0A1H6EUB5</accession>
<sequence length="1066" mass="112895">MADEWTRSGRTIIERVATRNGFARALTTLRERAGLTVRDVARGAGIPDSTAGDYFGGAHLPPATQPDVLIRILKVCGVNEPAVVELWLERLAEVRRAPGRRPAGAPSPYRGLESFQAEHAGWFHGRDRVVRHLVRELRARASGTTGPLVAVGPSGSGKSSVLRAGLIPALRRGELGEGSATWPVILLTPGTHPLHTLTAGLTPLVPDGGGDAEALLTRAGAGDGRLVIVVDQFEEIFTACADHGERRAFADALCAAADQKGGALVVLGVRADFYPHVLRFPRLARAMQEGQVVIGPMTEDELREVIVGPARKARLDIEDGLVELLLRDLRPLTAEGGTGAAHDAGALPLLSYALLATWQRSRGRRLTVPDYRGCGGISGAVADTAELAYAELTPAQRSLARRIFIRLVHVADDMADSRRRLTLERLLSDTGHTASEELQDVLDTFVERRLITVGSDAVEITHEALIHAWPRLRAWIDADRAGLIVAQQFADAALAWQREGRDPASLYRGARLAAVREWADSGHRDELSSSTRDFLAASIGLEEEGLRVARRRTRRLRSLVAVLATLVLLTVTATGLALRGQRTLTEERDMAVSRQLAADADRLRGSDPGLAAQIALTAYRVAPTVEARSSLLSAYGGPSVTRLLGPAGVPRRMAFSSDGRLMATADATLRLWRIPPGSGAAVALGAPVATEPSRTLVFSPDGRTLAAFAEAGTVRLWDVADPARPAPISAPITSPGGAAPAYSPDGRILAAGGSNGTVTVYDVADPRRPRRLGAPLTGHSGTVQTVVFSPDGRLLAAGSADHTVRLWDLTDPARPVRVGAPISGSSSVLHLTFAPGGATLAVAASGEEKTVRLYDVTRPGRPARLGAPIEGPAGLVNFADFSPDGKTLAVASSDNKAWVWDLATRRTIALLPHPAPVAEARFLDANRLITTAEDGTTRLWTLPGPLITDPKDTVFTAAIGTDGRHLLVGADGSDETVRLYDIADPRRPAPLGPPMSVPTGLGLSGAAAQRPGGGLVAAGTLDGPVHLFDVRDPRPADPAGTPADRRESQHRVGGLRPRRPHRGRGQ</sequence>
<dbReference type="Pfam" id="PF00400">
    <property type="entry name" value="WD40"/>
    <property type="match status" value="4"/>
</dbReference>
<feature type="region of interest" description="Disordered" evidence="4">
    <location>
        <begin position="984"/>
        <end position="1006"/>
    </location>
</feature>
<evidence type="ECO:0000313" key="8">
    <source>
        <dbReference type="Proteomes" id="UP000236732"/>
    </source>
</evidence>
<keyword evidence="5" id="KW-0472">Membrane</keyword>
<protein>
    <submittedName>
        <fullName evidence="7">WD40 repeat</fullName>
    </submittedName>
</protein>
<keyword evidence="5" id="KW-0812">Transmembrane</keyword>
<dbReference type="SMART" id="SM00530">
    <property type="entry name" value="HTH_XRE"/>
    <property type="match status" value="1"/>
</dbReference>
<evidence type="ECO:0000256" key="3">
    <source>
        <dbReference type="PROSITE-ProRule" id="PRU00221"/>
    </source>
</evidence>
<dbReference type="SUPFAM" id="SSF52540">
    <property type="entry name" value="P-loop containing nucleoside triphosphate hydrolases"/>
    <property type="match status" value="1"/>
</dbReference>
<dbReference type="GO" id="GO:0003677">
    <property type="term" value="F:DNA binding"/>
    <property type="evidence" value="ECO:0007669"/>
    <property type="project" value="InterPro"/>
</dbReference>
<evidence type="ECO:0000259" key="6">
    <source>
        <dbReference type="SMART" id="SM00530"/>
    </source>
</evidence>
<dbReference type="InterPro" id="IPR019775">
    <property type="entry name" value="WD40_repeat_CS"/>
</dbReference>
<reference evidence="7 8" key="1">
    <citation type="submission" date="2016-10" db="EMBL/GenBank/DDBJ databases">
        <authorList>
            <person name="de Groot N.N."/>
        </authorList>
    </citation>
    <scope>NUCLEOTIDE SEQUENCE [LARGE SCALE GENOMIC DNA]</scope>
    <source>
        <strain evidence="7 8">CGMCC 4.7037</strain>
    </source>
</reference>
<dbReference type="EMBL" id="FNVT01000017">
    <property type="protein sequence ID" value="SEH00691.1"/>
    <property type="molecule type" value="Genomic_DNA"/>
</dbReference>
<keyword evidence="2" id="KW-0677">Repeat</keyword>
<dbReference type="InterPro" id="IPR050349">
    <property type="entry name" value="WD_LIS1/nudF_dynein_reg"/>
</dbReference>
<dbReference type="SUPFAM" id="SSF69322">
    <property type="entry name" value="Tricorn protease domain 2"/>
    <property type="match status" value="1"/>
</dbReference>
<organism evidence="7 8">
    <name type="scientific">Nonomuraea solani</name>
    <dbReference type="NCBI Taxonomy" id="1144553"/>
    <lineage>
        <taxon>Bacteria</taxon>
        <taxon>Bacillati</taxon>
        <taxon>Actinomycetota</taxon>
        <taxon>Actinomycetes</taxon>
        <taxon>Streptosporangiales</taxon>
        <taxon>Streptosporangiaceae</taxon>
        <taxon>Nonomuraea</taxon>
    </lineage>
</organism>
<dbReference type="PROSITE" id="PS50294">
    <property type="entry name" value="WD_REPEATS_REGION"/>
    <property type="match status" value="2"/>
</dbReference>